<dbReference type="RefSeq" id="WP_186929180.1">
    <property type="nucleotide sequence ID" value="NZ_JACOOJ010000008.1"/>
</dbReference>
<dbReference type="EMBL" id="JACOOJ010000008">
    <property type="protein sequence ID" value="MBC5632411.1"/>
    <property type="molecule type" value="Genomic_DNA"/>
</dbReference>
<comment type="caution">
    <text evidence="1">The sequence shown here is derived from an EMBL/GenBank/DDBJ whole genome shotgun (WGS) entry which is preliminary data.</text>
</comment>
<protein>
    <submittedName>
        <fullName evidence="1">DUF4493 domain-containing protein</fullName>
    </submittedName>
</protein>
<sequence length="242" mass="26862">MNIIYYIFVFSTIFLSSCQKDFESSEGRGSLSLLMDTKSGTDIPVIMKSTSTVDVDTFHIVIKDVSGLPIKQNFDTFAELKKEGLPLLLPVGTYTAEAFSGDLSEAAFDSPCYRGQKKFVIEENTVTEVKLHCTHQSIKVSLKYTDAFLSMINPDFKVTVTNSKAELLFTKQETRSGFFAVSQLFTVHVTGTAKEFGTRIDFAGDLKHLENGVEQKLKAGDHLIVTLDAYKETPTVKSVQII</sequence>
<name>A0ABR7DLV3_9BACT</name>
<evidence type="ECO:0000313" key="2">
    <source>
        <dbReference type="Proteomes" id="UP000651475"/>
    </source>
</evidence>
<reference evidence="1 2" key="1">
    <citation type="submission" date="2020-08" db="EMBL/GenBank/DDBJ databases">
        <title>Genome public.</title>
        <authorList>
            <person name="Liu C."/>
            <person name="Sun Q."/>
        </authorList>
    </citation>
    <scope>NUCLEOTIDE SEQUENCE [LARGE SCALE GENOMIC DNA]</scope>
    <source>
        <strain evidence="1 2">NSJ-79</strain>
    </source>
</reference>
<dbReference type="Pfam" id="PF14900">
    <property type="entry name" value="DUF4493"/>
    <property type="match status" value="1"/>
</dbReference>
<accession>A0ABR7DLV3</accession>
<dbReference type="InterPro" id="IPR027840">
    <property type="entry name" value="DUF4493"/>
</dbReference>
<gene>
    <name evidence="1" type="ORF">H8S65_06470</name>
</gene>
<proteinExistence type="predicted"/>
<evidence type="ECO:0000313" key="1">
    <source>
        <dbReference type="EMBL" id="MBC5632411.1"/>
    </source>
</evidence>
<dbReference type="Proteomes" id="UP000651475">
    <property type="component" value="Unassembled WGS sequence"/>
</dbReference>
<organism evidence="1 2">
    <name type="scientific">Parabacteroides hominis</name>
    <dbReference type="NCBI Taxonomy" id="2763057"/>
    <lineage>
        <taxon>Bacteria</taxon>
        <taxon>Pseudomonadati</taxon>
        <taxon>Bacteroidota</taxon>
        <taxon>Bacteroidia</taxon>
        <taxon>Bacteroidales</taxon>
        <taxon>Tannerellaceae</taxon>
        <taxon>Parabacteroides</taxon>
    </lineage>
</organism>
<keyword evidence="2" id="KW-1185">Reference proteome</keyword>